<protein>
    <submittedName>
        <fullName evidence="1">Uncharacterized protein</fullName>
    </submittedName>
</protein>
<dbReference type="Proteomes" id="UP000318416">
    <property type="component" value="Unassembled WGS sequence"/>
</dbReference>
<dbReference type="RefSeq" id="WP_145791588.1">
    <property type="nucleotide sequence ID" value="NZ_BAAABR010000006.1"/>
</dbReference>
<name>A0A561ERW3_9ACTN</name>
<comment type="caution">
    <text evidence="1">The sequence shown here is derived from an EMBL/GenBank/DDBJ whole genome shotgun (WGS) entry which is preliminary data.</text>
</comment>
<gene>
    <name evidence="1" type="ORF">FB465_3414</name>
</gene>
<evidence type="ECO:0000313" key="2">
    <source>
        <dbReference type="Proteomes" id="UP000318416"/>
    </source>
</evidence>
<evidence type="ECO:0000313" key="1">
    <source>
        <dbReference type="EMBL" id="TWE18347.1"/>
    </source>
</evidence>
<accession>A0A561ERW3</accession>
<proteinExistence type="predicted"/>
<dbReference type="AlphaFoldDB" id="A0A561ERW3"/>
<keyword evidence="2" id="KW-1185">Reference proteome</keyword>
<dbReference type="OrthoDB" id="4211188at2"/>
<reference evidence="1 2" key="1">
    <citation type="submission" date="2019-06" db="EMBL/GenBank/DDBJ databases">
        <title>Sequencing the genomes of 1000 actinobacteria strains.</title>
        <authorList>
            <person name="Klenk H.-P."/>
        </authorList>
    </citation>
    <scope>NUCLEOTIDE SEQUENCE [LARGE SCALE GENOMIC DNA]</scope>
    <source>
        <strain evidence="1 2">DSM 41649</strain>
    </source>
</reference>
<sequence>MANPNKQKGTAWESSVRDYLNVELGQVDEYGRLLDPFDGMNVRRPAQEGARDVGDVHAVPFVLEAKDVAKPTVPSFLRQAEVEAQHAGFPYGVAVVKVRRANVRAGKVHFTVRTWTRVRLALGLKSRDFADRYGFGFSLRGLDTGRWYATTDLERFARLLGDVRAARRHTR</sequence>
<organism evidence="1 2">
    <name type="scientific">Kitasatospora atroaurantiaca</name>
    <dbReference type="NCBI Taxonomy" id="285545"/>
    <lineage>
        <taxon>Bacteria</taxon>
        <taxon>Bacillati</taxon>
        <taxon>Actinomycetota</taxon>
        <taxon>Actinomycetes</taxon>
        <taxon>Kitasatosporales</taxon>
        <taxon>Streptomycetaceae</taxon>
        <taxon>Kitasatospora</taxon>
    </lineage>
</organism>
<dbReference type="EMBL" id="VIVR01000001">
    <property type="protein sequence ID" value="TWE18347.1"/>
    <property type="molecule type" value="Genomic_DNA"/>
</dbReference>